<keyword evidence="3" id="KW-0255">Endonuclease</keyword>
<dbReference type="Pfam" id="PF01844">
    <property type="entry name" value="HNH"/>
    <property type="match status" value="1"/>
</dbReference>
<sequence length="110" mass="12517">MPSAPPRVCNRCKQPAPKGHPCQCKPAWEGSTHASSNDRRWQAVRDNQLREHPYCQWHEGCQRLADVVDHVTPLAEGGDRYDPNNLQSLCDPHHDQKTTQDALRGKTRAR</sequence>
<dbReference type="HOGENOM" id="CLU_108879_4_0_11"/>
<evidence type="ECO:0000259" key="2">
    <source>
        <dbReference type="Pfam" id="PF01844"/>
    </source>
</evidence>
<dbReference type="InterPro" id="IPR002711">
    <property type="entry name" value="HNH"/>
</dbReference>
<evidence type="ECO:0000313" key="3">
    <source>
        <dbReference type="EMBL" id="EFG75259.1"/>
    </source>
</evidence>
<evidence type="ECO:0000256" key="1">
    <source>
        <dbReference type="SAM" id="MobiDB-lite"/>
    </source>
</evidence>
<evidence type="ECO:0000313" key="4">
    <source>
        <dbReference type="Proteomes" id="UP000003653"/>
    </source>
</evidence>
<organism evidence="3 4">
    <name type="scientific">Mycobacterium parascrofulaceum ATCC BAA-614</name>
    <dbReference type="NCBI Taxonomy" id="525368"/>
    <lineage>
        <taxon>Bacteria</taxon>
        <taxon>Bacillati</taxon>
        <taxon>Actinomycetota</taxon>
        <taxon>Actinomycetes</taxon>
        <taxon>Mycobacteriales</taxon>
        <taxon>Mycobacteriaceae</taxon>
        <taxon>Mycobacterium</taxon>
        <taxon>Mycobacterium simiae complex</taxon>
    </lineage>
</organism>
<dbReference type="AlphaFoldDB" id="D5PF78"/>
<gene>
    <name evidence="3" type="ORF">HMPREF0591_4822</name>
</gene>
<dbReference type="GO" id="GO:0004519">
    <property type="term" value="F:endonuclease activity"/>
    <property type="evidence" value="ECO:0007669"/>
    <property type="project" value="UniProtKB-KW"/>
</dbReference>
<feature type="region of interest" description="Disordered" evidence="1">
    <location>
        <begin position="74"/>
        <end position="110"/>
    </location>
</feature>
<dbReference type="InterPro" id="IPR003615">
    <property type="entry name" value="HNH_nuc"/>
</dbReference>
<accession>D5PF78</accession>
<proteinExistence type="predicted"/>
<dbReference type="CDD" id="cd00085">
    <property type="entry name" value="HNHc"/>
    <property type="match status" value="1"/>
</dbReference>
<reference evidence="3 4" key="1">
    <citation type="submission" date="2010-04" db="EMBL/GenBank/DDBJ databases">
        <authorList>
            <person name="Muzny D."/>
            <person name="Qin X."/>
            <person name="Deng J."/>
            <person name="Jiang H."/>
            <person name="Liu Y."/>
            <person name="Qu J."/>
            <person name="Song X.-Z."/>
            <person name="Zhang L."/>
            <person name="Thornton R."/>
            <person name="Coyle M."/>
            <person name="Francisco L."/>
            <person name="Jackson L."/>
            <person name="Javaid M."/>
            <person name="Korchina V."/>
            <person name="Kovar C."/>
            <person name="Mata R."/>
            <person name="Mathew T."/>
            <person name="Ngo R."/>
            <person name="Nguyen L."/>
            <person name="Nguyen N."/>
            <person name="Okwuonu G."/>
            <person name="Ongeri F."/>
            <person name="Pham C."/>
            <person name="Simmons D."/>
            <person name="Wilczek-Boney K."/>
            <person name="Hale W."/>
            <person name="Jakkamsetti A."/>
            <person name="Pham P."/>
            <person name="Ruth R."/>
            <person name="San Lucas F."/>
            <person name="Warren J."/>
            <person name="Zhang J."/>
            <person name="Zhao Z."/>
            <person name="Zhou C."/>
            <person name="Zhu D."/>
            <person name="Lee S."/>
            <person name="Bess C."/>
            <person name="Blankenburg K."/>
            <person name="Forbes L."/>
            <person name="Fu Q."/>
            <person name="Gubbala S."/>
            <person name="Hirani K."/>
            <person name="Jayaseelan J.C."/>
            <person name="Lara F."/>
            <person name="Munidasa M."/>
            <person name="Palculict T."/>
            <person name="Patil S."/>
            <person name="Pu L.-L."/>
            <person name="Saada N."/>
            <person name="Tang L."/>
            <person name="Weissenberger G."/>
            <person name="Zhu Y."/>
            <person name="Hemphill L."/>
            <person name="Shang Y."/>
            <person name="Youmans B."/>
            <person name="Ayvaz T."/>
            <person name="Ross M."/>
            <person name="Santibanez J."/>
            <person name="Aqrawi P."/>
            <person name="Gross S."/>
            <person name="Joshi V."/>
            <person name="Fowler G."/>
            <person name="Nazareth L."/>
            <person name="Reid J."/>
            <person name="Worley K."/>
            <person name="Petrosino J."/>
            <person name="Highlander S."/>
            <person name="Gibbs R."/>
        </authorList>
    </citation>
    <scope>NUCLEOTIDE SEQUENCE [LARGE SCALE GENOMIC DNA]</scope>
    <source>
        <strain evidence="3 4">ATCC BAA-614</strain>
    </source>
</reference>
<keyword evidence="3" id="KW-0540">Nuclease</keyword>
<dbReference type="GO" id="GO:0008270">
    <property type="term" value="F:zinc ion binding"/>
    <property type="evidence" value="ECO:0007669"/>
    <property type="project" value="InterPro"/>
</dbReference>
<feature type="domain" description="HNH" evidence="2">
    <location>
        <begin position="54"/>
        <end position="99"/>
    </location>
</feature>
<keyword evidence="4" id="KW-1185">Reference proteome</keyword>
<keyword evidence="3" id="KW-0378">Hydrolase</keyword>
<dbReference type="GO" id="GO:0003676">
    <property type="term" value="F:nucleic acid binding"/>
    <property type="evidence" value="ECO:0007669"/>
    <property type="project" value="InterPro"/>
</dbReference>
<protein>
    <submittedName>
        <fullName evidence="3">HNH endonuclease domain protein</fullName>
    </submittedName>
</protein>
<dbReference type="Proteomes" id="UP000003653">
    <property type="component" value="Unassembled WGS sequence"/>
</dbReference>
<dbReference type="RefSeq" id="WP_007168811.1">
    <property type="nucleotide sequence ID" value="NZ_GG770554.1"/>
</dbReference>
<dbReference type="eggNOG" id="COG1403">
    <property type="taxonomic scope" value="Bacteria"/>
</dbReference>
<dbReference type="Gene3D" id="1.10.30.50">
    <property type="match status" value="1"/>
</dbReference>
<dbReference type="EMBL" id="ADNV01000331">
    <property type="protein sequence ID" value="EFG75259.1"/>
    <property type="molecule type" value="Genomic_DNA"/>
</dbReference>
<comment type="caution">
    <text evidence="3">The sequence shown here is derived from an EMBL/GenBank/DDBJ whole genome shotgun (WGS) entry which is preliminary data.</text>
</comment>
<name>D5PF78_9MYCO</name>